<dbReference type="Proteomes" id="UP000016630">
    <property type="component" value="Unassembled WGS sequence"/>
</dbReference>
<dbReference type="HOGENOM" id="CLU_2937752_0_0_10"/>
<dbReference type="AlphaFoldDB" id="A0A0E2M6I6"/>
<reference evidence="1 2" key="1">
    <citation type="submission" date="2013-06" db="EMBL/GenBank/DDBJ databases">
        <authorList>
            <person name="Weinstock G."/>
            <person name="Sodergren E."/>
            <person name="Lobos E.A."/>
            <person name="Fulton L."/>
            <person name="Fulton R."/>
            <person name="Courtney L."/>
            <person name="Fronick C."/>
            <person name="O'Laughlin M."/>
            <person name="Godfrey J."/>
            <person name="Wilson R.M."/>
            <person name="Miner T."/>
            <person name="Farmer C."/>
            <person name="Delehaunty K."/>
            <person name="Cordes M."/>
            <person name="Minx P."/>
            <person name="Tomlinson C."/>
            <person name="Chen J."/>
            <person name="Wollam A."/>
            <person name="Pepin K.H."/>
            <person name="Bhonagiri V."/>
            <person name="Zhang X."/>
            <person name="Warren W."/>
            <person name="Mitreva M."/>
            <person name="Mardis E.R."/>
            <person name="Wilson R.K."/>
        </authorList>
    </citation>
    <scope>NUCLEOTIDE SEQUENCE [LARGE SCALE GENOMIC DNA]</scope>
    <source>
        <strain evidence="1 2">F0570</strain>
    </source>
</reference>
<evidence type="ECO:0000313" key="1">
    <source>
        <dbReference type="EMBL" id="ERJ67761.1"/>
    </source>
</evidence>
<dbReference type="EMBL" id="AWUW01000045">
    <property type="protein sequence ID" value="ERJ67761.1"/>
    <property type="molecule type" value="Genomic_DNA"/>
</dbReference>
<gene>
    <name evidence="1" type="ORF">HMPREF1555_00746</name>
</gene>
<accession>A0A0E2M6I6</accession>
<sequence length="60" mass="6898">MGVKTCEAYFSFGQLIALSSYHKTPLKYVPKKFSTTKKSLESFQISVRKETDFEIGKMKN</sequence>
<name>A0A0E2M6I6_PORGN</name>
<comment type="caution">
    <text evidence="1">The sequence shown here is derived from an EMBL/GenBank/DDBJ whole genome shotgun (WGS) entry which is preliminary data.</text>
</comment>
<protein>
    <submittedName>
        <fullName evidence="1">Uncharacterized protein</fullName>
    </submittedName>
</protein>
<evidence type="ECO:0000313" key="2">
    <source>
        <dbReference type="Proteomes" id="UP000016630"/>
    </source>
</evidence>
<organism evidence="1 2">
    <name type="scientific">Porphyromonas gingivalis F0570</name>
    <dbReference type="NCBI Taxonomy" id="1227271"/>
    <lineage>
        <taxon>Bacteria</taxon>
        <taxon>Pseudomonadati</taxon>
        <taxon>Bacteroidota</taxon>
        <taxon>Bacteroidia</taxon>
        <taxon>Bacteroidales</taxon>
        <taxon>Porphyromonadaceae</taxon>
        <taxon>Porphyromonas</taxon>
    </lineage>
</organism>
<proteinExistence type="predicted"/>